<dbReference type="SMART" id="SM00148">
    <property type="entry name" value="PLCXc"/>
    <property type="match status" value="1"/>
</dbReference>
<dbReference type="Gene3D" id="3.20.20.190">
    <property type="entry name" value="Phosphatidylinositol (PI) phosphodiesterase"/>
    <property type="match status" value="1"/>
</dbReference>
<dbReference type="InterPro" id="IPR011992">
    <property type="entry name" value="EF-hand-dom_pair"/>
</dbReference>
<protein>
    <recommendedName>
        <fullName evidence="8">Phosphoinositide phospholipase C</fullName>
        <ecNumber evidence="8">3.1.4.11</ecNumber>
    </recommendedName>
</protein>
<dbReference type="GO" id="GO:0005509">
    <property type="term" value="F:calcium ion binding"/>
    <property type="evidence" value="ECO:0007669"/>
    <property type="project" value="InterPro"/>
</dbReference>
<keyword evidence="2 8" id="KW-0378">Hydrolase</keyword>
<dbReference type="AlphaFoldDB" id="A0A9P5Q4E5"/>
<dbReference type="GO" id="GO:0016042">
    <property type="term" value="P:lipid catabolic process"/>
    <property type="evidence" value="ECO:0007669"/>
    <property type="project" value="UniProtKB-KW"/>
</dbReference>
<dbReference type="PANTHER" id="PTHR10336">
    <property type="entry name" value="PHOSPHOINOSITIDE-SPECIFIC PHOSPHOLIPASE C FAMILY PROTEIN"/>
    <property type="match status" value="1"/>
</dbReference>
<dbReference type="InterPro" id="IPR001192">
    <property type="entry name" value="PI-PLC_fam"/>
</dbReference>
<sequence>MVLPNSPAMEDLTSVPDAPQEWLRFTKVSARSMKHPLCRIEAAEGQILYESKMKKTKIIPIESIKELRFSEDTSYYRSLFNLPPETQSRWITIVYILEGAYKILHIIAPSMDAFQQWKESLNKLYAVRQGLMKGTYDSAIRDVVWEKQYWKLADNNADNKLEFDDIHRLCRSLSLHYSEQELKKLFQAADPQNRGYLDYLAYQNFVNSLKKRPEVDVLYQKISGGHDLNLTAFTTFMRESQESKLNEEDIEIIFIKYAATEPSNITTSSTQNEIETANVKLTKPTMSSEKFATFLRSSDNAAVSEQNHSVFHDMTRPISEYLISSSHNTYLIGNQLVGVSTIEGYIRALLHSCRTVELDIYDGTGEPMVFHGNTLTSKVSVREVCHAIAKYAFHASPYPVVISAELHCGVDQQDLMVDIMKSAFGDALICAPVDGRAKINALPSPEELRGKILLKAKNLNIPAEKGLRPKKPTKENPNDDSASSASSASISSSASHKSIMNEIKDIKTKLIRKIRPKSQNKHRMSFALASLLVYTVGVKCRGISPDEHYEPEHVFSISENSANKYLGNKMTDLVKHTQTHIVRIYPKGTRVDSSNYEPHLYWAAGAQIVALNWQTFDLGYMINHAMFQRNGRSGYVLKPLALRPGNEALLRKPTKHYLDLTIISAQQLPLPKDKSGKEIQSIIDPLVEVSLHIPLWSHSPFVALEAEAEGSYSPPTNIANSKPTTARVVSFSTGPVKNNGFNPVWQEELCIPFDCVGGMMDLVFVKFAIKQEKKKVKEEVDEDPIAIYCCSLGSLERGFRYLPLHDSQMSPHLFSTLFVEVKVRDI</sequence>
<dbReference type="PROSITE" id="PS50007">
    <property type="entry name" value="PIPLC_X_DOMAIN"/>
    <property type="match status" value="1"/>
</dbReference>
<evidence type="ECO:0000256" key="4">
    <source>
        <dbReference type="ARBA" id="ARBA00022963"/>
    </source>
</evidence>
<feature type="compositionally biased region" description="Low complexity" evidence="9">
    <location>
        <begin position="481"/>
        <end position="495"/>
    </location>
</feature>
<comment type="caution">
    <text evidence="13">The sequence shown here is derived from an EMBL/GenBank/DDBJ whole genome shotgun (WGS) entry which is preliminary data.</text>
</comment>
<evidence type="ECO:0000256" key="7">
    <source>
        <dbReference type="ARBA" id="ARBA00059664"/>
    </source>
</evidence>
<reference evidence="13" key="1">
    <citation type="submission" date="2020-11" db="EMBL/GenBank/DDBJ databases">
        <authorList>
            <consortium name="DOE Joint Genome Institute"/>
            <person name="Ahrendt S."/>
            <person name="Riley R."/>
            <person name="Andreopoulos W."/>
            <person name="Labutti K."/>
            <person name="Pangilinan J."/>
            <person name="Ruiz-Duenas F.J."/>
            <person name="Barrasa J.M."/>
            <person name="Sanchez-Garcia M."/>
            <person name="Camarero S."/>
            <person name="Miyauchi S."/>
            <person name="Serrano A."/>
            <person name="Linde D."/>
            <person name="Babiker R."/>
            <person name="Drula E."/>
            <person name="Ayuso-Fernandez I."/>
            <person name="Pacheco R."/>
            <person name="Padilla G."/>
            <person name="Ferreira P."/>
            <person name="Barriuso J."/>
            <person name="Kellner H."/>
            <person name="Castanera R."/>
            <person name="Alfaro M."/>
            <person name="Ramirez L."/>
            <person name="Pisabarro A.G."/>
            <person name="Kuo A."/>
            <person name="Tritt A."/>
            <person name="Lipzen A."/>
            <person name="He G."/>
            <person name="Yan M."/>
            <person name="Ng V."/>
            <person name="Cullen D."/>
            <person name="Martin F."/>
            <person name="Rosso M.-N."/>
            <person name="Henrissat B."/>
            <person name="Hibbett D."/>
            <person name="Martinez A.T."/>
            <person name="Grigoriev I.V."/>
        </authorList>
    </citation>
    <scope>NUCLEOTIDE SEQUENCE</scope>
    <source>
        <strain evidence="13">AH 40177</strain>
    </source>
</reference>
<evidence type="ECO:0000256" key="2">
    <source>
        <dbReference type="ARBA" id="ARBA00022801"/>
    </source>
</evidence>
<comment type="function">
    <text evidence="7">The production of the second messenger molecules diacylglycerol (DAG) and inositol 1,4,5-trisphosphate (IP3) is mediated by activated phosphatidylinositol-specific phospholipase C enzymes.</text>
</comment>
<keyword evidence="6" id="KW-0807">Transducer</keyword>
<dbReference type="Pfam" id="PF00387">
    <property type="entry name" value="PI-PLC-Y"/>
    <property type="match status" value="1"/>
</dbReference>
<dbReference type="InterPro" id="IPR011993">
    <property type="entry name" value="PH-like_dom_sf"/>
</dbReference>
<accession>A0A9P5Q4E5</accession>
<evidence type="ECO:0000313" key="13">
    <source>
        <dbReference type="EMBL" id="KAF9078209.1"/>
    </source>
</evidence>
<evidence type="ECO:0000256" key="5">
    <source>
        <dbReference type="ARBA" id="ARBA00023098"/>
    </source>
</evidence>
<comment type="catalytic activity">
    <reaction evidence="1 8">
        <text>a 1,2-diacyl-sn-glycero-3-phospho-(1D-myo-inositol-4,5-bisphosphate) + H2O = 1D-myo-inositol 1,4,5-trisphosphate + a 1,2-diacyl-sn-glycerol + H(+)</text>
        <dbReference type="Rhea" id="RHEA:33179"/>
        <dbReference type="ChEBI" id="CHEBI:15377"/>
        <dbReference type="ChEBI" id="CHEBI:15378"/>
        <dbReference type="ChEBI" id="CHEBI:17815"/>
        <dbReference type="ChEBI" id="CHEBI:58456"/>
        <dbReference type="ChEBI" id="CHEBI:203600"/>
        <dbReference type="EC" id="3.1.4.11"/>
    </reaction>
</comment>
<dbReference type="SUPFAM" id="SSF49562">
    <property type="entry name" value="C2 domain (Calcium/lipid-binding domain, CaLB)"/>
    <property type="match status" value="1"/>
</dbReference>
<evidence type="ECO:0000256" key="6">
    <source>
        <dbReference type="ARBA" id="ARBA00023224"/>
    </source>
</evidence>
<dbReference type="InterPro" id="IPR035892">
    <property type="entry name" value="C2_domain_sf"/>
</dbReference>
<dbReference type="InterPro" id="IPR018247">
    <property type="entry name" value="EF_Hand_1_Ca_BS"/>
</dbReference>
<evidence type="ECO:0000256" key="1">
    <source>
        <dbReference type="ARBA" id="ARBA00001195"/>
    </source>
</evidence>
<dbReference type="InterPro" id="IPR001711">
    <property type="entry name" value="PLipase_C_Pinositol-sp_Y"/>
</dbReference>
<dbReference type="GO" id="GO:0004435">
    <property type="term" value="F:phosphatidylinositol-4,5-bisphosphate phospholipase C activity"/>
    <property type="evidence" value="ECO:0007669"/>
    <property type="project" value="UniProtKB-EC"/>
</dbReference>
<keyword evidence="5 8" id="KW-0443">Lipid metabolism</keyword>
<evidence type="ECO:0000256" key="8">
    <source>
        <dbReference type="RuleBase" id="RU361133"/>
    </source>
</evidence>
<organism evidence="13 14">
    <name type="scientific">Rhodocollybia butyracea</name>
    <dbReference type="NCBI Taxonomy" id="206335"/>
    <lineage>
        <taxon>Eukaryota</taxon>
        <taxon>Fungi</taxon>
        <taxon>Dikarya</taxon>
        <taxon>Basidiomycota</taxon>
        <taxon>Agaricomycotina</taxon>
        <taxon>Agaricomycetes</taxon>
        <taxon>Agaricomycetidae</taxon>
        <taxon>Agaricales</taxon>
        <taxon>Marasmiineae</taxon>
        <taxon>Omphalotaceae</taxon>
        <taxon>Rhodocollybia</taxon>
    </lineage>
</organism>
<evidence type="ECO:0000259" key="12">
    <source>
        <dbReference type="PROSITE" id="PS50222"/>
    </source>
</evidence>
<dbReference type="Gene3D" id="1.10.238.10">
    <property type="entry name" value="EF-hand"/>
    <property type="match status" value="2"/>
</dbReference>
<proteinExistence type="predicted"/>
<dbReference type="SMART" id="SM00239">
    <property type="entry name" value="C2"/>
    <property type="match status" value="1"/>
</dbReference>
<dbReference type="InterPro" id="IPR000909">
    <property type="entry name" value="PLipase_C_PInositol-sp_X_dom"/>
</dbReference>
<dbReference type="Pfam" id="PF00388">
    <property type="entry name" value="PI-PLC-X"/>
    <property type="match status" value="1"/>
</dbReference>
<dbReference type="PANTHER" id="PTHR10336:SF36">
    <property type="entry name" value="1-PHOSPHATIDYLINOSITOL 4,5-BISPHOSPHATE PHOSPHODIESTERASE BETA-4"/>
    <property type="match status" value="1"/>
</dbReference>
<dbReference type="GO" id="GO:0051209">
    <property type="term" value="P:release of sequestered calcium ion into cytosol"/>
    <property type="evidence" value="ECO:0007669"/>
    <property type="project" value="TreeGrafter"/>
</dbReference>
<dbReference type="SMART" id="SM00149">
    <property type="entry name" value="PLCYc"/>
    <property type="match status" value="1"/>
</dbReference>
<dbReference type="InterPro" id="IPR000008">
    <property type="entry name" value="C2_dom"/>
</dbReference>
<keyword evidence="3" id="KW-0106">Calcium</keyword>
<evidence type="ECO:0000256" key="3">
    <source>
        <dbReference type="ARBA" id="ARBA00022837"/>
    </source>
</evidence>
<dbReference type="PRINTS" id="PR00390">
    <property type="entry name" value="PHPHLIPASEC"/>
</dbReference>
<dbReference type="CDD" id="cd00275">
    <property type="entry name" value="C2_PLC_like"/>
    <property type="match status" value="1"/>
</dbReference>
<dbReference type="CDD" id="cd08598">
    <property type="entry name" value="PI-PLC1c_yeast"/>
    <property type="match status" value="1"/>
</dbReference>
<gene>
    <name evidence="13" type="ORF">BDP27DRAFT_1379290</name>
</gene>
<keyword evidence="14" id="KW-1185">Reference proteome</keyword>
<dbReference type="OrthoDB" id="269822at2759"/>
<dbReference type="PROSITE" id="PS50004">
    <property type="entry name" value="C2"/>
    <property type="match status" value="1"/>
</dbReference>
<dbReference type="InterPro" id="IPR017946">
    <property type="entry name" value="PLC-like_Pdiesterase_TIM-brl"/>
</dbReference>
<dbReference type="PROSITE" id="PS50008">
    <property type="entry name" value="PIPLC_Y_DOMAIN"/>
    <property type="match status" value="1"/>
</dbReference>
<evidence type="ECO:0000313" key="14">
    <source>
        <dbReference type="Proteomes" id="UP000772434"/>
    </source>
</evidence>
<evidence type="ECO:0000259" key="10">
    <source>
        <dbReference type="PROSITE" id="PS50004"/>
    </source>
</evidence>
<dbReference type="Proteomes" id="UP000772434">
    <property type="component" value="Unassembled WGS sequence"/>
</dbReference>
<evidence type="ECO:0000256" key="9">
    <source>
        <dbReference type="SAM" id="MobiDB-lite"/>
    </source>
</evidence>
<name>A0A9P5Q4E5_9AGAR</name>
<keyword evidence="4 8" id="KW-0442">Lipid degradation</keyword>
<feature type="domain" description="C2" evidence="10">
    <location>
        <begin position="638"/>
        <end position="806"/>
    </location>
</feature>
<dbReference type="InterPro" id="IPR002048">
    <property type="entry name" value="EF_hand_dom"/>
</dbReference>
<dbReference type="GO" id="GO:0048015">
    <property type="term" value="P:phosphatidylinositol-mediated signaling"/>
    <property type="evidence" value="ECO:0007669"/>
    <property type="project" value="TreeGrafter"/>
</dbReference>
<dbReference type="PROSITE" id="PS50222">
    <property type="entry name" value="EF_HAND_2"/>
    <property type="match status" value="1"/>
</dbReference>
<dbReference type="SUPFAM" id="SSF51695">
    <property type="entry name" value="PLC-like phosphodiesterases"/>
    <property type="match status" value="1"/>
</dbReference>
<dbReference type="FunFam" id="3.20.20.190:FF:000039">
    <property type="entry name" value="Phosphoinositide phospholipase C"/>
    <property type="match status" value="1"/>
</dbReference>
<feature type="domain" description="EF-hand" evidence="12">
    <location>
        <begin position="177"/>
        <end position="212"/>
    </location>
</feature>
<dbReference type="EMBL" id="JADNRY010000002">
    <property type="protein sequence ID" value="KAF9078209.1"/>
    <property type="molecule type" value="Genomic_DNA"/>
</dbReference>
<dbReference type="SUPFAM" id="SSF50729">
    <property type="entry name" value="PH domain-like"/>
    <property type="match status" value="1"/>
</dbReference>
<feature type="domain" description="PI-PLC Y-box" evidence="11">
    <location>
        <begin position="528"/>
        <end position="643"/>
    </location>
</feature>
<dbReference type="Gene3D" id="2.60.40.150">
    <property type="entry name" value="C2 domain"/>
    <property type="match status" value="1"/>
</dbReference>
<dbReference type="Gene3D" id="2.30.29.30">
    <property type="entry name" value="Pleckstrin-homology domain (PH domain)/Phosphotyrosine-binding domain (PTB)"/>
    <property type="match status" value="1"/>
</dbReference>
<dbReference type="SUPFAM" id="SSF47473">
    <property type="entry name" value="EF-hand"/>
    <property type="match status" value="1"/>
</dbReference>
<dbReference type="EC" id="3.1.4.11" evidence="8"/>
<feature type="region of interest" description="Disordered" evidence="9">
    <location>
        <begin position="464"/>
        <end position="496"/>
    </location>
</feature>
<dbReference type="PROSITE" id="PS00018">
    <property type="entry name" value="EF_HAND_1"/>
    <property type="match status" value="1"/>
</dbReference>
<evidence type="ECO:0000259" key="11">
    <source>
        <dbReference type="PROSITE" id="PS50008"/>
    </source>
</evidence>